<keyword evidence="3" id="KW-1185">Reference proteome</keyword>
<dbReference type="AlphaFoldDB" id="A0AAV6IEM0"/>
<feature type="region of interest" description="Disordered" evidence="1">
    <location>
        <begin position="38"/>
        <end position="112"/>
    </location>
</feature>
<evidence type="ECO:0000313" key="3">
    <source>
        <dbReference type="Proteomes" id="UP000823749"/>
    </source>
</evidence>
<protein>
    <submittedName>
        <fullName evidence="2">Uncharacterized protein</fullName>
    </submittedName>
</protein>
<organism evidence="2 3">
    <name type="scientific">Rhododendron griersonianum</name>
    <dbReference type="NCBI Taxonomy" id="479676"/>
    <lineage>
        <taxon>Eukaryota</taxon>
        <taxon>Viridiplantae</taxon>
        <taxon>Streptophyta</taxon>
        <taxon>Embryophyta</taxon>
        <taxon>Tracheophyta</taxon>
        <taxon>Spermatophyta</taxon>
        <taxon>Magnoliopsida</taxon>
        <taxon>eudicotyledons</taxon>
        <taxon>Gunneridae</taxon>
        <taxon>Pentapetalae</taxon>
        <taxon>asterids</taxon>
        <taxon>Ericales</taxon>
        <taxon>Ericaceae</taxon>
        <taxon>Ericoideae</taxon>
        <taxon>Rhodoreae</taxon>
        <taxon>Rhododendron</taxon>
    </lineage>
</organism>
<dbReference type="Proteomes" id="UP000823749">
    <property type="component" value="Chromosome 11"/>
</dbReference>
<dbReference type="PANTHER" id="PTHR38370">
    <property type="entry name" value="BETA-1,4-XYLOSIDASE"/>
    <property type="match status" value="1"/>
</dbReference>
<dbReference type="EMBL" id="JACTNZ010000011">
    <property type="protein sequence ID" value="KAG5526330.1"/>
    <property type="molecule type" value="Genomic_DNA"/>
</dbReference>
<name>A0AAV6IEM0_9ERIC</name>
<evidence type="ECO:0000313" key="2">
    <source>
        <dbReference type="EMBL" id="KAG5526330.1"/>
    </source>
</evidence>
<reference evidence="2" key="1">
    <citation type="submission" date="2020-08" db="EMBL/GenBank/DDBJ databases">
        <title>Plant Genome Project.</title>
        <authorList>
            <person name="Zhang R.-G."/>
        </authorList>
    </citation>
    <scope>NUCLEOTIDE SEQUENCE</scope>
    <source>
        <strain evidence="2">WSP0</strain>
        <tissue evidence="2">Leaf</tissue>
    </source>
</reference>
<feature type="compositionally biased region" description="Polar residues" evidence="1">
    <location>
        <begin position="69"/>
        <end position="84"/>
    </location>
</feature>
<evidence type="ECO:0000256" key="1">
    <source>
        <dbReference type="SAM" id="MobiDB-lite"/>
    </source>
</evidence>
<comment type="caution">
    <text evidence="2">The sequence shown here is derived from an EMBL/GenBank/DDBJ whole genome shotgun (WGS) entry which is preliminary data.</text>
</comment>
<sequence>MEGLIPMLFHALKKQRPHNSFRCLSEGSISNRSYHRLIGPQDSVDGSSHHRRTRSEFQPSTVDHFLDQRSGQEFSRSTSFNKLGSGNALGITGNGSNAYQGWKGTGANLRRR</sequence>
<dbReference type="PANTHER" id="PTHR38370:SF1">
    <property type="entry name" value="BETA-1,4-XYLOSIDASE"/>
    <property type="match status" value="1"/>
</dbReference>
<gene>
    <name evidence="2" type="ORF">RHGRI_032571</name>
</gene>
<proteinExistence type="predicted"/>
<accession>A0AAV6IEM0</accession>